<dbReference type="EMBL" id="RKQG01000007">
    <property type="protein sequence ID" value="RPE26377.1"/>
    <property type="molecule type" value="Genomic_DNA"/>
</dbReference>
<evidence type="ECO:0000313" key="4">
    <source>
        <dbReference type="EMBL" id="RPE29677.1"/>
    </source>
</evidence>
<feature type="compositionally biased region" description="Gly residues" evidence="1">
    <location>
        <begin position="11"/>
        <end position="22"/>
    </location>
</feature>
<evidence type="ECO:0000256" key="2">
    <source>
        <dbReference type="SAM" id="Phobius"/>
    </source>
</evidence>
<feature type="region of interest" description="Disordered" evidence="1">
    <location>
        <begin position="1"/>
        <end position="24"/>
    </location>
</feature>
<sequence length="237" mass="22807">MANGDAVNGSTGNGDAGSGDAGSGRARTAAPGSVVLVLAAAVAGAWGVGALADGVDGADGVRDALRGDGLAVFGGYGAAVLAGSALRTATPKYRSRPVGAVWAGAVLALAFGALLALLAWPVAEIAPAAGHDPASNRDPGFVYPLWLAFTLLPPALAAAGVQMGLPLAPQPKTGTKTGTGTGTGTGIEARGGSGGGSGVRARTSLPLPAADTVRRGVLRGLAWGAAPFGLLLLLSAL</sequence>
<evidence type="ECO:0000313" key="5">
    <source>
        <dbReference type="Proteomes" id="UP000266906"/>
    </source>
</evidence>
<dbReference type="RefSeq" id="WP_162871764.1">
    <property type="nucleotide sequence ID" value="NZ_RKQG01000002.1"/>
</dbReference>
<comment type="caution">
    <text evidence="3">The sequence shown here is derived from an EMBL/GenBank/DDBJ whole genome shotgun (WGS) entry which is preliminary data.</text>
</comment>
<keyword evidence="2" id="KW-0812">Transmembrane</keyword>
<feature type="transmembrane region" description="Helical" evidence="2">
    <location>
        <begin position="143"/>
        <end position="165"/>
    </location>
</feature>
<proteinExistence type="predicted"/>
<feature type="transmembrane region" description="Helical" evidence="2">
    <location>
        <begin position="217"/>
        <end position="236"/>
    </location>
</feature>
<name>A0A3N4RDF8_9ACTN</name>
<feature type="transmembrane region" description="Helical" evidence="2">
    <location>
        <begin position="29"/>
        <end position="49"/>
    </location>
</feature>
<evidence type="ECO:0000256" key="1">
    <source>
        <dbReference type="SAM" id="MobiDB-lite"/>
    </source>
</evidence>
<feature type="transmembrane region" description="Helical" evidence="2">
    <location>
        <begin position="98"/>
        <end position="123"/>
    </location>
</feature>
<accession>A0A3N4RDF8</accession>
<keyword evidence="5" id="KW-1185">Reference proteome</keyword>
<evidence type="ECO:0000313" key="3">
    <source>
        <dbReference type="EMBL" id="RPE26377.1"/>
    </source>
</evidence>
<feature type="region of interest" description="Disordered" evidence="1">
    <location>
        <begin position="169"/>
        <end position="201"/>
    </location>
</feature>
<reference evidence="3 5" key="1">
    <citation type="submission" date="2018-11" db="EMBL/GenBank/DDBJ databases">
        <title>Sequencing the genomes of 1000 actinobacteria strains.</title>
        <authorList>
            <person name="Klenk H.-P."/>
        </authorList>
    </citation>
    <scope>NUCLEOTIDE SEQUENCE [LARGE SCALE GENOMIC DNA]</scope>
    <source>
        <strain evidence="3 5">DSM 44781</strain>
    </source>
</reference>
<dbReference type="Proteomes" id="UP000266906">
    <property type="component" value="Unassembled WGS sequence"/>
</dbReference>
<dbReference type="AlphaFoldDB" id="A0A3N4RDF8"/>
<protein>
    <submittedName>
        <fullName evidence="3">Uncharacterized protein</fullName>
    </submittedName>
</protein>
<organism evidence="3 5">
    <name type="scientific">Kitasatospora cineracea</name>
    <dbReference type="NCBI Taxonomy" id="88074"/>
    <lineage>
        <taxon>Bacteria</taxon>
        <taxon>Bacillati</taxon>
        <taxon>Actinomycetota</taxon>
        <taxon>Actinomycetes</taxon>
        <taxon>Kitasatosporales</taxon>
        <taxon>Streptomycetaceae</taxon>
        <taxon>Kitasatospora</taxon>
    </lineage>
</organism>
<gene>
    <name evidence="4" type="ORF">EDD38_6836</name>
    <name evidence="3" type="ORF">EDD38_7692</name>
</gene>
<feature type="transmembrane region" description="Helical" evidence="2">
    <location>
        <begin position="69"/>
        <end position="86"/>
    </location>
</feature>
<dbReference type="EMBL" id="RKQG01000002">
    <property type="protein sequence ID" value="RPE29677.1"/>
    <property type="molecule type" value="Genomic_DNA"/>
</dbReference>
<feature type="compositionally biased region" description="Gly residues" evidence="1">
    <location>
        <begin position="177"/>
        <end position="198"/>
    </location>
</feature>
<keyword evidence="2" id="KW-0472">Membrane</keyword>
<keyword evidence="2" id="KW-1133">Transmembrane helix</keyword>